<dbReference type="AlphaFoldDB" id="A0A6C0IET8"/>
<sequence>MDLLKTGIDSIFVLSVIGFFVFLILLYVHYNVTSIFPFIPNGYTLPPADSMITSQTRSMNSEEKVAPEINGSALTFDKITNFKYENFTISFDVYFNGEYRNSSSPRVILYFANNPLTPISLPEDSTLVSSSANLYNTNFIVYGDPVVNDLNIAVVTGSTITRVLELAETIKNVPIKKPFKITLIVGKTFIEVYKDKKLVKTYRYQGVLDTASATGTKLYSPITNIVGDTIKIGNVQYFDSVIRSDQVRVATNEIKSDSFFK</sequence>
<proteinExistence type="predicted"/>
<dbReference type="EMBL" id="MN740165">
    <property type="protein sequence ID" value="QHT91402.1"/>
    <property type="molecule type" value="Genomic_DNA"/>
</dbReference>
<keyword evidence="1" id="KW-0812">Transmembrane</keyword>
<protein>
    <submittedName>
        <fullName evidence="2">Uncharacterized protein</fullName>
    </submittedName>
</protein>
<accession>A0A6C0IET8</accession>
<keyword evidence="1" id="KW-0472">Membrane</keyword>
<feature type="transmembrane region" description="Helical" evidence="1">
    <location>
        <begin position="12"/>
        <end position="30"/>
    </location>
</feature>
<evidence type="ECO:0000256" key="1">
    <source>
        <dbReference type="SAM" id="Phobius"/>
    </source>
</evidence>
<reference evidence="2" key="1">
    <citation type="journal article" date="2020" name="Nature">
        <title>Giant virus diversity and host interactions through global metagenomics.</title>
        <authorList>
            <person name="Schulz F."/>
            <person name="Roux S."/>
            <person name="Paez-Espino D."/>
            <person name="Jungbluth S."/>
            <person name="Walsh D.A."/>
            <person name="Denef V.J."/>
            <person name="McMahon K.D."/>
            <person name="Konstantinidis K.T."/>
            <person name="Eloe-Fadrosh E.A."/>
            <person name="Kyrpides N.C."/>
            <person name="Woyke T."/>
        </authorList>
    </citation>
    <scope>NUCLEOTIDE SEQUENCE</scope>
    <source>
        <strain evidence="2">GVMAG-M-3300023184-77</strain>
    </source>
</reference>
<keyword evidence="1" id="KW-1133">Transmembrane helix</keyword>
<name>A0A6C0IET8_9ZZZZ</name>
<organism evidence="2">
    <name type="scientific">viral metagenome</name>
    <dbReference type="NCBI Taxonomy" id="1070528"/>
    <lineage>
        <taxon>unclassified sequences</taxon>
        <taxon>metagenomes</taxon>
        <taxon>organismal metagenomes</taxon>
    </lineage>
</organism>
<evidence type="ECO:0000313" key="2">
    <source>
        <dbReference type="EMBL" id="QHT91402.1"/>
    </source>
</evidence>